<dbReference type="PANTHER" id="PTHR10629">
    <property type="entry name" value="CYTOSINE-SPECIFIC METHYLTRANSFERASE"/>
    <property type="match status" value="1"/>
</dbReference>
<protein>
    <recommendedName>
        <fullName evidence="1">DNA (cytosine-5-)-methyltransferase</fullName>
        <ecNumber evidence="1">2.1.1.37</ecNumber>
    </recommendedName>
</protein>
<keyword evidence="8" id="KW-1185">Reference proteome</keyword>
<dbReference type="EC" id="2.1.1.37" evidence="1"/>
<dbReference type="Gene3D" id="3.90.120.10">
    <property type="entry name" value="DNA Methylase, subunit A, domain 2"/>
    <property type="match status" value="1"/>
</dbReference>
<dbReference type="InterPro" id="IPR001525">
    <property type="entry name" value="C5_MeTfrase"/>
</dbReference>
<accession>A0AAI8YGU3</accession>
<dbReference type="GO" id="GO:0003677">
    <property type="term" value="F:DNA binding"/>
    <property type="evidence" value="ECO:0007669"/>
    <property type="project" value="TreeGrafter"/>
</dbReference>
<evidence type="ECO:0000256" key="5">
    <source>
        <dbReference type="PROSITE-ProRule" id="PRU01016"/>
    </source>
</evidence>
<dbReference type="GO" id="GO:0003886">
    <property type="term" value="F:DNA (cytosine-5-)-methyltransferase activity"/>
    <property type="evidence" value="ECO:0007669"/>
    <property type="project" value="UniProtKB-EC"/>
</dbReference>
<proteinExistence type="inferred from homology"/>
<dbReference type="Proteomes" id="UP001295740">
    <property type="component" value="Unassembled WGS sequence"/>
</dbReference>
<dbReference type="PANTHER" id="PTHR10629:SF52">
    <property type="entry name" value="DNA (CYTOSINE-5)-METHYLTRANSFERASE 1"/>
    <property type="match status" value="1"/>
</dbReference>
<evidence type="ECO:0000313" key="7">
    <source>
        <dbReference type="EMBL" id="CAJ2504097.1"/>
    </source>
</evidence>
<keyword evidence="3 5" id="KW-0808">Transferase</keyword>
<dbReference type="EMBL" id="CAUWAG010000006">
    <property type="protein sequence ID" value="CAJ2504097.1"/>
    <property type="molecule type" value="Genomic_DNA"/>
</dbReference>
<evidence type="ECO:0000256" key="2">
    <source>
        <dbReference type="ARBA" id="ARBA00022603"/>
    </source>
</evidence>
<keyword evidence="2 5" id="KW-0489">Methyltransferase</keyword>
<feature type="active site" evidence="5">
    <location>
        <position position="405"/>
    </location>
</feature>
<feature type="region of interest" description="Disordered" evidence="6">
    <location>
        <begin position="1"/>
        <end position="22"/>
    </location>
</feature>
<feature type="region of interest" description="Disordered" evidence="6">
    <location>
        <begin position="683"/>
        <end position="711"/>
    </location>
</feature>
<dbReference type="PROSITE" id="PS51679">
    <property type="entry name" value="SAM_MT_C5"/>
    <property type="match status" value="1"/>
</dbReference>
<dbReference type="GO" id="GO:0005634">
    <property type="term" value="C:nucleus"/>
    <property type="evidence" value="ECO:0007669"/>
    <property type="project" value="TreeGrafter"/>
</dbReference>
<dbReference type="GO" id="GO:0044027">
    <property type="term" value="P:negative regulation of gene expression via chromosomal CpG island methylation"/>
    <property type="evidence" value="ECO:0007669"/>
    <property type="project" value="TreeGrafter"/>
</dbReference>
<evidence type="ECO:0000313" key="8">
    <source>
        <dbReference type="Proteomes" id="UP001295740"/>
    </source>
</evidence>
<comment type="similarity">
    <text evidence="5">Belongs to the class I-like SAM-binding methyltransferase superfamily. C5-methyltransferase family.</text>
</comment>
<evidence type="ECO:0000256" key="1">
    <source>
        <dbReference type="ARBA" id="ARBA00011975"/>
    </source>
</evidence>
<dbReference type="Gene3D" id="3.40.50.150">
    <property type="entry name" value="Vaccinia Virus protein VP39"/>
    <property type="match status" value="1"/>
</dbReference>
<gene>
    <name evidence="7" type="ORF">KHLLAP_LOCUS4565</name>
</gene>
<dbReference type="SUPFAM" id="SSF53335">
    <property type="entry name" value="S-adenosyl-L-methionine-dependent methyltransferases"/>
    <property type="match status" value="1"/>
</dbReference>
<evidence type="ECO:0000256" key="3">
    <source>
        <dbReference type="ARBA" id="ARBA00022679"/>
    </source>
</evidence>
<comment type="caution">
    <text evidence="7">The sequence shown here is derived from an EMBL/GenBank/DDBJ whole genome shotgun (WGS) entry which is preliminary data.</text>
</comment>
<dbReference type="GO" id="GO:0032259">
    <property type="term" value="P:methylation"/>
    <property type="evidence" value="ECO:0007669"/>
    <property type="project" value="UniProtKB-KW"/>
</dbReference>
<name>A0AAI8YGU3_9PEZI</name>
<evidence type="ECO:0000256" key="6">
    <source>
        <dbReference type="SAM" id="MobiDB-lite"/>
    </source>
</evidence>
<sequence>MPPSRASQIQEDDLEEGQDRMSGIEQRIRNARRTGQARRVVVIDDDEEHVARRQQRELSVEREAAIVLGLDDDEIPAAIVLDLDDDGLPPDLRHRRNLRNRPIEPYLRLSEFQHGNYTIKAGTVVEVPTRPPEERSWQFLEVRYIRTEGGEVWLRGIPLTRLRHLRGMFLKQRNEVCAVLEVDQNDPRKPLIQAAKEVNVDEVIRRRTVNRTNAMFPENRFDRKLYKTNEAIENRAPLTQRWIITFHYKSAAYREKKALSPTGEVYRLMEKDIKDPAFRVSDRTLLNRFRGGKVRGGSWVCGKETVPLEELIEDDMDAAPTTRLMGQKYTMADICCGAGGASEGARQAGFRMTFACDFDAAACRSYHVNHSDTDLEESDIFVSMRGRKDARSKHHVDVAHTSPPCQVFSPAHTVPGKNDDANAAALMCVQEVLEQLRPRFGTGEQTFGLLFDLNEDYFNSLVCQYTSHGFSFRWDTLPFQEFGGTCQTRRRLLWIGSCPSERMAPFPARTHNVTGLNGLPKPSTLGGILRNVPSFASLHDDLEMAVRAARPNSRFPRSPYDAEKKIGTITTSGSTSYHPDGLRNFTLRELASIQTFPPTYDFLGNVGQIKRQIGNAFPPGPARVLFAGVHKWLMELDNVVDEVIDLSSDDDDNVIILDDNNGEAIIIDDDSDEKTRRNRRLEIRQNARANRRSNTQPNVRPNVLPNLRPNMLPALRPSRNVDAIMIDDDEDHQMADRSIPVHREYVVISDEDENDNAAMMDYSRESSRTLSAGSQDGMEID</sequence>
<organism evidence="7 8">
    <name type="scientific">Anthostomella pinea</name>
    <dbReference type="NCBI Taxonomy" id="933095"/>
    <lineage>
        <taxon>Eukaryota</taxon>
        <taxon>Fungi</taxon>
        <taxon>Dikarya</taxon>
        <taxon>Ascomycota</taxon>
        <taxon>Pezizomycotina</taxon>
        <taxon>Sordariomycetes</taxon>
        <taxon>Xylariomycetidae</taxon>
        <taxon>Xylariales</taxon>
        <taxon>Xylariaceae</taxon>
        <taxon>Anthostomella</taxon>
    </lineage>
</organism>
<dbReference type="InterPro" id="IPR029063">
    <property type="entry name" value="SAM-dependent_MTases_sf"/>
</dbReference>
<dbReference type="AlphaFoldDB" id="A0AAI8YGU3"/>
<evidence type="ECO:0000256" key="4">
    <source>
        <dbReference type="ARBA" id="ARBA00022691"/>
    </source>
</evidence>
<reference evidence="7" key="1">
    <citation type="submission" date="2023-10" db="EMBL/GenBank/DDBJ databases">
        <authorList>
            <person name="Hackl T."/>
        </authorList>
    </citation>
    <scope>NUCLEOTIDE SEQUENCE</scope>
</reference>
<keyword evidence="4 5" id="KW-0949">S-adenosyl-L-methionine</keyword>
<dbReference type="Pfam" id="PF00145">
    <property type="entry name" value="DNA_methylase"/>
    <property type="match status" value="2"/>
</dbReference>
<dbReference type="InterPro" id="IPR050390">
    <property type="entry name" value="C5-Methyltransferase"/>
</dbReference>